<dbReference type="AlphaFoldDB" id="A0A699SC14"/>
<sequence>MALASAIICLSTGQKFNFSKYIFDSLIRNVDSSSKFYMYPRFIQLIIQNQIGDLSTHTTRYISPVLTQKESVAEDVANEAIPSTPTPLILPSPPSHDFPSTSQVKSSPPQQPHSSPQAPPHSVEFPSHLFQQVLDTCSAFTRRVKNLKLDKAAQKLEIIKLKARVK</sequence>
<evidence type="ECO:0008006" key="3">
    <source>
        <dbReference type="Google" id="ProtNLM"/>
    </source>
</evidence>
<reference evidence="2" key="1">
    <citation type="journal article" date="2019" name="Sci. Rep.">
        <title>Draft genome of Tanacetum cinerariifolium, the natural source of mosquito coil.</title>
        <authorList>
            <person name="Yamashiro T."/>
            <person name="Shiraishi A."/>
            <person name="Satake H."/>
            <person name="Nakayama K."/>
        </authorList>
    </citation>
    <scope>NUCLEOTIDE SEQUENCE</scope>
</reference>
<dbReference type="EMBL" id="BKCJ011151000">
    <property type="protein sequence ID" value="GFC94840.1"/>
    <property type="molecule type" value="Genomic_DNA"/>
</dbReference>
<protein>
    <recommendedName>
        <fullName evidence="3">Synaptobrevin, longin-like domain protein</fullName>
    </recommendedName>
</protein>
<proteinExistence type="predicted"/>
<evidence type="ECO:0000256" key="1">
    <source>
        <dbReference type="SAM" id="MobiDB-lite"/>
    </source>
</evidence>
<feature type="compositionally biased region" description="Low complexity" evidence="1">
    <location>
        <begin position="99"/>
        <end position="122"/>
    </location>
</feature>
<comment type="caution">
    <text evidence="2">The sequence shown here is derived from an EMBL/GenBank/DDBJ whole genome shotgun (WGS) entry which is preliminary data.</text>
</comment>
<organism evidence="2">
    <name type="scientific">Tanacetum cinerariifolium</name>
    <name type="common">Dalmatian daisy</name>
    <name type="synonym">Chrysanthemum cinerariifolium</name>
    <dbReference type="NCBI Taxonomy" id="118510"/>
    <lineage>
        <taxon>Eukaryota</taxon>
        <taxon>Viridiplantae</taxon>
        <taxon>Streptophyta</taxon>
        <taxon>Embryophyta</taxon>
        <taxon>Tracheophyta</taxon>
        <taxon>Spermatophyta</taxon>
        <taxon>Magnoliopsida</taxon>
        <taxon>eudicotyledons</taxon>
        <taxon>Gunneridae</taxon>
        <taxon>Pentapetalae</taxon>
        <taxon>asterids</taxon>
        <taxon>campanulids</taxon>
        <taxon>Asterales</taxon>
        <taxon>Asteraceae</taxon>
        <taxon>Asteroideae</taxon>
        <taxon>Anthemideae</taxon>
        <taxon>Anthemidinae</taxon>
        <taxon>Tanacetum</taxon>
    </lineage>
</organism>
<accession>A0A699SC14</accession>
<name>A0A699SC14_TANCI</name>
<feature type="non-terminal residue" evidence="2">
    <location>
        <position position="166"/>
    </location>
</feature>
<feature type="compositionally biased region" description="Pro residues" evidence="1">
    <location>
        <begin position="84"/>
        <end position="96"/>
    </location>
</feature>
<evidence type="ECO:0000313" key="2">
    <source>
        <dbReference type="EMBL" id="GFC94840.1"/>
    </source>
</evidence>
<feature type="region of interest" description="Disordered" evidence="1">
    <location>
        <begin position="82"/>
        <end position="122"/>
    </location>
</feature>
<gene>
    <name evidence="2" type="ORF">Tci_866810</name>
</gene>